<evidence type="ECO:0000313" key="2">
    <source>
        <dbReference type="Proteomes" id="UP001162060"/>
    </source>
</evidence>
<dbReference type="Proteomes" id="UP001162060">
    <property type="component" value="Unassembled WGS sequence"/>
</dbReference>
<proteinExistence type="predicted"/>
<protein>
    <submittedName>
        <fullName evidence="1">Uncharacterized protein</fullName>
    </submittedName>
</protein>
<evidence type="ECO:0000313" key="1">
    <source>
        <dbReference type="EMBL" id="CAK7945018.1"/>
    </source>
</evidence>
<gene>
    <name evidence="1" type="ORF">PM001_LOCUS30168</name>
</gene>
<name>A0AAV1VG09_9STRA</name>
<comment type="caution">
    <text evidence="1">The sequence shown here is derived from an EMBL/GenBank/DDBJ whole genome shotgun (WGS) entry which is preliminary data.</text>
</comment>
<dbReference type="AlphaFoldDB" id="A0AAV1VG09"/>
<dbReference type="EMBL" id="CAKLBY020000312">
    <property type="protein sequence ID" value="CAK7945018.1"/>
    <property type="molecule type" value="Genomic_DNA"/>
</dbReference>
<sequence>MAGRVTRPVSQKDLRDCFPRELYKQMGKSVGHFFQLHVTRKMWHSTGINLLAGSEANAPTATTTCFPARGRTDQLQSYIAHMDAADRNRSHLPVAATIWRYGCAASAGVETDLLIRAAQSRVSCSILSTALRRIKPSERVLT</sequence>
<accession>A0AAV1VG09</accession>
<reference evidence="1" key="1">
    <citation type="submission" date="2024-01" db="EMBL/GenBank/DDBJ databases">
        <authorList>
            <person name="Webb A."/>
        </authorList>
    </citation>
    <scope>NUCLEOTIDE SEQUENCE</scope>
    <source>
        <strain evidence="1">Pm1</strain>
    </source>
</reference>
<organism evidence="1 2">
    <name type="scientific">Peronospora matthiolae</name>
    <dbReference type="NCBI Taxonomy" id="2874970"/>
    <lineage>
        <taxon>Eukaryota</taxon>
        <taxon>Sar</taxon>
        <taxon>Stramenopiles</taxon>
        <taxon>Oomycota</taxon>
        <taxon>Peronosporomycetes</taxon>
        <taxon>Peronosporales</taxon>
        <taxon>Peronosporaceae</taxon>
        <taxon>Peronospora</taxon>
    </lineage>
</organism>